<organism evidence="3 4">
    <name type="scientific">Ostreobium quekettii</name>
    <dbReference type="NCBI Taxonomy" id="121088"/>
    <lineage>
        <taxon>Eukaryota</taxon>
        <taxon>Viridiplantae</taxon>
        <taxon>Chlorophyta</taxon>
        <taxon>core chlorophytes</taxon>
        <taxon>Ulvophyceae</taxon>
        <taxon>TCBD clade</taxon>
        <taxon>Bryopsidales</taxon>
        <taxon>Ostreobineae</taxon>
        <taxon>Ostreobiaceae</taxon>
        <taxon>Ostreobium</taxon>
    </lineage>
</organism>
<proteinExistence type="predicted"/>
<gene>
    <name evidence="3" type="ORF">OSTQU699_LOCUS4039</name>
</gene>
<feature type="transmembrane region" description="Helical" evidence="1">
    <location>
        <begin position="64"/>
        <end position="83"/>
    </location>
</feature>
<dbReference type="EMBL" id="CAJHUC010000871">
    <property type="protein sequence ID" value="CAD7698678.1"/>
    <property type="molecule type" value="Genomic_DNA"/>
</dbReference>
<keyword evidence="2" id="KW-0732">Signal</keyword>
<evidence type="ECO:0000256" key="1">
    <source>
        <dbReference type="SAM" id="Phobius"/>
    </source>
</evidence>
<evidence type="ECO:0000256" key="2">
    <source>
        <dbReference type="SAM" id="SignalP"/>
    </source>
</evidence>
<dbReference type="AlphaFoldDB" id="A0A8S1IXP1"/>
<keyword evidence="1" id="KW-1133">Transmembrane helix</keyword>
<name>A0A8S1IXP1_9CHLO</name>
<comment type="caution">
    <text evidence="3">The sequence shown here is derived from an EMBL/GenBank/DDBJ whole genome shotgun (WGS) entry which is preliminary data.</text>
</comment>
<feature type="chain" id="PRO_5035922446" description="CASP-like protein" evidence="2">
    <location>
        <begin position="31"/>
        <end position="107"/>
    </location>
</feature>
<accession>A0A8S1IXP1</accession>
<keyword evidence="4" id="KW-1185">Reference proteome</keyword>
<feature type="signal peptide" evidence="2">
    <location>
        <begin position="1"/>
        <end position="30"/>
    </location>
</feature>
<keyword evidence="1" id="KW-0812">Transmembrane</keyword>
<dbReference type="Proteomes" id="UP000708148">
    <property type="component" value="Unassembled WGS sequence"/>
</dbReference>
<protein>
    <recommendedName>
        <fullName evidence="5">CASP-like protein</fullName>
    </recommendedName>
</protein>
<evidence type="ECO:0000313" key="3">
    <source>
        <dbReference type="EMBL" id="CAD7698678.1"/>
    </source>
</evidence>
<reference evidence="3" key="1">
    <citation type="submission" date="2020-12" db="EMBL/GenBank/DDBJ databases">
        <authorList>
            <person name="Iha C."/>
        </authorList>
    </citation>
    <scope>NUCLEOTIDE SEQUENCE</scope>
</reference>
<sequence length="107" mass="10674">MAATAQTVSALARVAYRLQLLSALLALLDGALWISGDVDASACALGDPSAGGARGGSFYCVKARLPLAVSTLAAVAMMINGWIGLKLAAGMREAVAAAADPTEVAGR</sequence>
<keyword evidence="1" id="KW-0472">Membrane</keyword>
<evidence type="ECO:0000313" key="4">
    <source>
        <dbReference type="Proteomes" id="UP000708148"/>
    </source>
</evidence>
<evidence type="ECO:0008006" key="5">
    <source>
        <dbReference type="Google" id="ProtNLM"/>
    </source>
</evidence>